<dbReference type="EC" id="3.5.4.2" evidence="2 7"/>
<dbReference type="PANTHER" id="PTHR11113">
    <property type="entry name" value="N-ACETYLGLUCOSAMINE-6-PHOSPHATE DEACETYLASE"/>
    <property type="match status" value="1"/>
</dbReference>
<evidence type="ECO:0000256" key="5">
    <source>
        <dbReference type="ARBA" id="ARBA00023211"/>
    </source>
</evidence>
<evidence type="ECO:0000256" key="2">
    <source>
        <dbReference type="ARBA" id="ARBA00012782"/>
    </source>
</evidence>
<evidence type="ECO:0000259" key="10">
    <source>
        <dbReference type="Pfam" id="PF13382"/>
    </source>
</evidence>
<keyword evidence="3" id="KW-0479">Metal-binding</keyword>
<dbReference type="InterPro" id="IPR006679">
    <property type="entry name" value="Adenine_deam"/>
</dbReference>
<dbReference type="EMBL" id="JAGSOJ010000002">
    <property type="protein sequence ID" value="MCM1990568.1"/>
    <property type="molecule type" value="Genomic_DNA"/>
</dbReference>
<organism evidence="11 12">
    <name type="scientific">Oceanirhabdus seepicola</name>
    <dbReference type="NCBI Taxonomy" id="2828781"/>
    <lineage>
        <taxon>Bacteria</taxon>
        <taxon>Bacillati</taxon>
        <taxon>Bacillota</taxon>
        <taxon>Clostridia</taxon>
        <taxon>Eubacteriales</taxon>
        <taxon>Clostridiaceae</taxon>
        <taxon>Oceanirhabdus</taxon>
    </lineage>
</organism>
<dbReference type="Gene3D" id="3.20.20.140">
    <property type="entry name" value="Metal-dependent hydrolases"/>
    <property type="match status" value="1"/>
</dbReference>
<dbReference type="InterPro" id="IPR026912">
    <property type="entry name" value="Adenine_deam_C"/>
</dbReference>
<keyword evidence="12" id="KW-1185">Reference proteome</keyword>
<dbReference type="PANTHER" id="PTHR11113:SF2">
    <property type="entry name" value="ADENINE DEAMINASE"/>
    <property type="match status" value="1"/>
</dbReference>
<sequence>MKGLTEEIKYSLGEKKADLVLKNASIVNVFTKKIIKNDVGIKDGKIVGIGRFSGEKEIDCSEKYVAPLFIDAHVHIESSMMTPSVFSQEVLKKGVGTIIADPHEIANVLGEKGIEFMINDTAEIGADIFYMLPSCVPATDIDDNGAEVGVKELKRLKKYSNVIGLGEVMDVLAVIAGREDMIQKLELFKGEIIDGHCPNISKRWLNAYVDAGVITDHECSTSREALEKIDLGMKILIREGSAAKDLKKVISTVNIENSHMFCFCTDDRHIDDIIGEGTINNCVKKAIELGMDPIMAYTLGSYNAARIYNLHDRGAVAPGFKADLLILDDLNDVSINRIIKNGKEVTEHRIFVENKYIFENTIKISEITSDMLKVKCEGELINVIKVIPESIVTKKEVKEVVNDGEFVTEIKGRRINKIAVFGRHTKSHKYSVGYIDGFGIKNCALAQSISHDSHNIVCVGDSDEDMTKAVNKVIQMGGGIALVCEGKVMESIALPIGGLMTNMNPEFISGRIRRIKDVLKGKGISGGVDPLITLSFMSLTVVPTLKITPRGLYDYNINEFIPLFIK</sequence>
<dbReference type="NCBIfam" id="TIGR01178">
    <property type="entry name" value="ade"/>
    <property type="match status" value="1"/>
</dbReference>
<evidence type="ECO:0000256" key="4">
    <source>
        <dbReference type="ARBA" id="ARBA00022801"/>
    </source>
</evidence>
<dbReference type="SUPFAM" id="SSF51338">
    <property type="entry name" value="Composite domain of metallo-dependent hydrolases"/>
    <property type="match status" value="1"/>
</dbReference>
<dbReference type="Gene3D" id="2.30.40.10">
    <property type="entry name" value="Urease, subunit C, domain 1"/>
    <property type="match status" value="1"/>
</dbReference>
<evidence type="ECO:0000256" key="1">
    <source>
        <dbReference type="ARBA" id="ARBA00006773"/>
    </source>
</evidence>
<comment type="similarity">
    <text evidence="1 7">Belongs to the metallo-dependent hydrolases superfamily. Adenine deaminase family.</text>
</comment>
<comment type="caution">
    <text evidence="11">The sequence shown here is derived from an EMBL/GenBank/DDBJ whole genome shotgun (WGS) entry which is preliminary data.</text>
</comment>
<keyword evidence="4 7" id="KW-0378">Hydrolase</keyword>
<name>A0A9J6P4L3_9CLOT</name>
<dbReference type="InterPro" id="IPR032466">
    <property type="entry name" value="Metal_Hydrolase"/>
</dbReference>
<dbReference type="AlphaFoldDB" id="A0A9J6P4L3"/>
<protein>
    <recommendedName>
        <fullName evidence="2 7">Adenine deaminase</fullName>
        <shortName evidence="7">Adenase</shortName>
        <shortName evidence="7">Adenine aminase</shortName>
        <ecNumber evidence="2 7">3.5.4.2</ecNumber>
    </recommendedName>
</protein>
<dbReference type="InterPro" id="IPR011612">
    <property type="entry name" value="Urease_alpha_N_dom"/>
</dbReference>
<dbReference type="GO" id="GO:0000034">
    <property type="term" value="F:adenine deaminase activity"/>
    <property type="evidence" value="ECO:0007669"/>
    <property type="project" value="UniProtKB-UniRule"/>
</dbReference>
<feature type="domain" description="Amidohydrolase-related" evidence="9">
    <location>
        <begin position="65"/>
        <end position="345"/>
    </location>
</feature>
<dbReference type="RefSeq" id="WP_250859620.1">
    <property type="nucleotide sequence ID" value="NZ_JAGSOJ010000002.1"/>
</dbReference>
<dbReference type="CDD" id="cd01295">
    <property type="entry name" value="AdeC"/>
    <property type="match status" value="1"/>
</dbReference>
<reference evidence="11" key="2">
    <citation type="submission" date="2021-04" db="EMBL/GenBank/DDBJ databases">
        <authorList>
            <person name="Dong X."/>
        </authorList>
    </citation>
    <scope>NUCLEOTIDE SEQUENCE</scope>
    <source>
        <strain evidence="11">ZWT</strain>
    </source>
</reference>
<feature type="domain" description="Urease alpha-subunit N-terminal" evidence="8">
    <location>
        <begin position="14"/>
        <end position="52"/>
    </location>
</feature>
<evidence type="ECO:0000259" key="8">
    <source>
        <dbReference type="Pfam" id="PF00449"/>
    </source>
</evidence>
<evidence type="ECO:0000256" key="3">
    <source>
        <dbReference type="ARBA" id="ARBA00022723"/>
    </source>
</evidence>
<proteinExistence type="inferred from homology"/>
<evidence type="ECO:0000313" key="12">
    <source>
        <dbReference type="Proteomes" id="UP001056429"/>
    </source>
</evidence>
<evidence type="ECO:0000256" key="6">
    <source>
        <dbReference type="ARBA" id="ARBA00047720"/>
    </source>
</evidence>
<dbReference type="GO" id="GO:0046872">
    <property type="term" value="F:metal ion binding"/>
    <property type="evidence" value="ECO:0007669"/>
    <property type="project" value="UniProtKB-KW"/>
</dbReference>
<dbReference type="SUPFAM" id="SSF51556">
    <property type="entry name" value="Metallo-dependent hydrolases"/>
    <property type="match status" value="1"/>
</dbReference>
<accession>A0A9J6P4L3</accession>
<reference evidence="11" key="1">
    <citation type="journal article" date="2021" name="mSystems">
        <title>Bacteria and Archaea Synergistically Convert Glycine Betaine to Biogenic Methane in the Formosa Cold Seep of the South China Sea.</title>
        <authorList>
            <person name="Li L."/>
            <person name="Zhang W."/>
            <person name="Zhang S."/>
            <person name="Song L."/>
            <person name="Sun Q."/>
            <person name="Zhang H."/>
            <person name="Xiang H."/>
            <person name="Dong X."/>
        </authorList>
    </citation>
    <scope>NUCLEOTIDE SEQUENCE</scope>
    <source>
        <strain evidence="11">ZWT</strain>
    </source>
</reference>
<dbReference type="InterPro" id="IPR011059">
    <property type="entry name" value="Metal-dep_hydrolase_composite"/>
</dbReference>
<evidence type="ECO:0000259" key="9">
    <source>
        <dbReference type="Pfam" id="PF01979"/>
    </source>
</evidence>
<evidence type="ECO:0000313" key="11">
    <source>
        <dbReference type="EMBL" id="MCM1990568.1"/>
    </source>
</evidence>
<dbReference type="Proteomes" id="UP001056429">
    <property type="component" value="Unassembled WGS sequence"/>
</dbReference>
<dbReference type="InterPro" id="IPR006680">
    <property type="entry name" value="Amidohydro-rel"/>
</dbReference>
<dbReference type="Pfam" id="PF00449">
    <property type="entry name" value="Urease_alpha"/>
    <property type="match status" value="1"/>
</dbReference>
<comment type="catalytic activity">
    <reaction evidence="6 7">
        <text>adenine + H2O + H(+) = hypoxanthine + NH4(+)</text>
        <dbReference type="Rhea" id="RHEA:23688"/>
        <dbReference type="ChEBI" id="CHEBI:15377"/>
        <dbReference type="ChEBI" id="CHEBI:15378"/>
        <dbReference type="ChEBI" id="CHEBI:16708"/>
        <dbReference type="ChEBI" id="CHEBI:17368"/>
        <dbReference type="ChEBI" id="CHEBI:28938"/>
        <dbReference type="EC" id="3.5.4.2"/>
    </reaction>
</comment>
<dbReference type="GO" id="GO:0006146">
    <property type="term" value="P:adenine catabolic process"/>
    <property type="evidence" value="ECO:0007669"/>
    <property type="project" value="InterPro"/>
</dbReference>
<dbReference type="Pfam" id="PF01979">
    <property type="entry name" value="Amidohydro_1"/>
    <property type="match status" value="1"/>
</dbReference>
<evidence type="ECO:0000256" key="7">
    <source>
        <dbReference type="HAMAP-Rule" id="MF_01518"/>
    </source>
</evidence>
<comment type="cofactor">
    <cofactor evidence="7">
        <name>Mn(2+)</name>
        <dbReference type="ChEBI" id="CHEBI:29035"/>
    </cofactor>
</comment>
<feature type="domain" description="Adenine deaminase C-terminal" evidence="10">
    <location>
        <begin position="391"/>
        <end position="556"/>
    </location>
</feature>
<keyword evidence="5 7" id="KW-0464">Manganese</keyword>
<gene>
    <name evidence="7 11" type="primary">ade</name>
    <name evidence="11" type="ORF">KDK92_12620</name>
</gene>
<dbReference type="HAMAP" id="MF_01518">
    <property type="entry name" value="Adenine_deamin"/>
    <property type="match status" value="1"/>
</dbReference>
<dbReference type="Pfam" id="PF13382">
    <property type="entry name" value="Adenine_deam_C"/>
    <property type="match status" value="1"/>
</dbReference>